<proteinExistence type="predicted"/>
<evidence type="ECO:0000313" key="1">
    <source>
        <dbReference type="EMBL" id="KAH7919267.1"/>
    </source>
</evidence>
<accession>A0ACB8B0R2</accession>
<reference evidence="1" key="1">
    <citation type="journal article" date="2021" name="New Phytol.">
        <title>Evolutionary innovations through gain and loss of genes in the ectomycorrhizal Boletales.</title>
        <authorList>
            <person name="Wu G."/>
            <person name="Miyauchi S."/>
            <person name="Morin E."/>
            <person name="Kuo A."/>
            <person name="Drula E."/>
            <person name="Varga T."/>
            <person name="Kohler A."/>
            <person name="Feng B."/>
            <person name="Cao Y."/>
            <person name="Lipzen A."/>
            <person name="Daum C."/>
            <person name="Hundley H."/>
            <person name="Pangilinan J."/>
            <person name="Johnson J."/>
            <person name="Barry K."/>
            <person name="LaButti K."/>
            <person name="Ng V."/>
            <person name="Ahrendt S."/>
            <person name="Min B."/>
            <person name="Choi I.G."/>
            <person name="Park H."/>
            <person name="Plett J.M."/>
            <person name="Magnuson J."/>
            <person name="Spatafora J.W."/>
            <person name="Nagy L.G."/>
            <person name="Henrissat B."/>
            <person name="Grigoriev I.V."/>
            <person name="Yang Z.L."/>
            <person name="Xu J."/>
            <person name="Martin F.M."/>
        </authorList>
    </citation>
    <scope>NUCLEOTIDE SEQUENCE</scope>
    <source>
        <strain evidence="1">KUC20120723A-06</strain>
    </source>
</reference>
<gene>
    <name evidence="1" type="ORF">BV22DRAFT_869508</name>
</gene>
<protein>
    <submittedName>
        <fullName evidence="1">Uncharacterized protein</fullName>
    </submittedName>
</protein>
<dbReference type="Proteomes" id="UP000790709">
    <property type="component" value="Unassembled WGS sequence"/>
</dbReference>
<name>A0ACB8B0R2_9AGAM</name>
<dbReference type="EMBL" id="MU266676">
    <property type="protein sequence ID" value="KAH7919267.1"/>
    <property type="molecule type" value="Genomic_DNA"/>
</dbReference>
<organism evidence="1 2">
    <name type="scientific">Leucogyrophana mollusca</name>
    <dbReference type="NCBI Taxonomy" id="85980"/>
    <lineage>
        <taxon>Eukaryota</taxon>
        <taxon>Fungi</taxon>
        <taxon>Dikarya</taxon>
        <taxon>Basidiomycota</taxon>
        <taxon>Agaricomycotina</taxon>
        <taxon>Agaricomycetes</taxon>
        <taxon>Agaricomycetidae</taxon>
        <taxon>Boletales</taxon>
        <taxon>Boletales incertae sedis</taxon>
        <taxon>Leucogyrophana</taxon>
    </lineage>
</organism>
<evidence type="ECO:0000313" key="2">
    <source>
        <dbReference type="Proteomes" id="UP000790709"/>
    </source>
</evidence>
<comment type="caution">
    <text evidence="1">The sequence shown here is derived from an EMBL/GenBank/DDBJ whole genome shotgun (WGS) entry which is preliminary data.</text>
</comment>
<sequence>MRRISIADDALTTICLPMDATLYSPLHIAGPLLPGIIIAAIFFGSATIQACIYFGMFRKDSWKLKSLVISNLSVESRSRS</sequence>
<keyword evidence="2" id="KW-1185">Reference proteome</keyword>